<comment type="caution">
    <text evidence="1">The sequence shown here is derived from an EMBL/GenBank/DDBJ whole genome shotgun (WGS) entry which is preliminary data.</text>
</comment>
<reference evidence="1 2" key="1">
    <citation type="journal article" date="2018" name="BMC Genomics">
        <title>Comparative genomics of the wheat fungal pathogen Pyrenophora tritici-repentis reveals chromosomal variations and genome plasticity.</title>
        <authorList>
            <person name="Moolhuijzen P."/>
            <person name="See P.T."/>
            <person name="Hane J.K."/>
            <person name="Shi G."/>
            <person name="Liu Z."/>
            <person name="Oliver R.P."/>
            <person name="Moffat C.S."/>
        </authorList>
    </citation>
    <scope>NUCLEOTIDE SEQUENCE [LARGE SCALE GENOMIC DNA]</scope>
    <source>
        <strain evidence="1">M4</strain>
    </source>
</reference>
<dbReference type="InterPro" id="IPR043502">
    <property type="entry name" value="DNA/RNA_pol_sf"/>
</dbReference>
<dbReference type="SUPFAM" id="SSF56672">
    <property type="entry name" value="DNA/RNA polymerases"/>
    <property type="match status" value="1"/>
</dbReference>
<proteinExistence type="predicted"/>
<dbReference type="CDD" id="cd09272">
    <property type="entry name" value="RNase_HI_RT_Ty1"/>
    <property type="match status" value="1"/>
</dbReference>
<dbReference type="EMBL" id="NQIK02000020">
    <property type="protein sequence ID" value="KAF7564271.1"/>
    <property type="molecule type" value="Genomic_DNA"/>
</dbReference>
<evidence type="ECO:0000313" key="2">
    <source>
        <dbReference type="Proteomes" id="UP000245464"/>
    </source>
</evidence>
<organism evidence="1 2">
    <name type="scientific">Pyrenophora tritici-repentis</name>
    <dbReference type="NCBI Taxonomy" id="45151"/>
    <lineage>
        <taxon>Eukaryota</taxon>
        <taxon>Fungi</taxon>
        <taxon>Dikarya</taxon>
        <taxon>Ascomycota</taxon>
        <taxon>Pezizomycotina</taxon>
        <taxon>Dothideomycetes</taxon>
        <taxon>Pleosporomycetidae</taxon>
        <taxon>Pleosporales</taxon>
        <taxon>Pleosporineae</taxon>
        <taxon>Pleosporaceae</taxon>
        <taxon>Pyrenophora</taxon>
    </lineage>
</organism>
<gene>
    <name evidence="1" type="ORF">PtrM4_153230</name>
</gene>
<dbReference type="KEGG" id="ptrr:90958294"/>
<dbReference type="AlphaFoldDB" id="A0A834RIT8"/>
<sequence length="330" mass="37600">MIRDGVFIFFYVDDIILASSKRHAEVAQKVEEELKQRYNLTGGKDLQWFLGVEVIRDREKRKIWLSQKAYVEKIARLATNKDQRHNTPMARIGSLLFAAVNTRPDVAFPVSRLARFLTNPGPLHQEAADRVLLYLESTKLLSLSFGGDDQLVVASDASFADNTADRKSSQGYVIKLFGGLIAWRANKQDTITTSTTEAELLALSQVAKESMFVRMLLEELRVELTEKTITIQCDNTQTIRLINEEISQLTTKLRHVDIHNHWLRQEAKRKSIRVVYVPSGEMLADGFTKTLPANNWPQFLTQVGLVEVKERDVEEADPEEILEKMESLVI</sequence>
<accession>A0A834RIT8</accession>
<dbReference type="PANTHER" id="PTHR11439">
    <property type="entry name" value="GAG-POL-RELATED RETROTRANSPOSON"/>
    <property type="match status" value="1"/>
</dbReference>
<evidence type="ECO:0000313" key="1">
    <source>
        <dbReference type="EMBL" id="KAF7564271.1"/>
    </source>
</evidence>
<name>A0A834RIT8_9PLEO</name>
<dbReference type="RefSeq" id="XP_065958723.1">
    <property type="nucleotide sequence ID" value="XM_066110258.1"/>
</dbReference>
<protein>
    <recommendedName>
        <fullName evidence="3">Reverse transcriptase Ty1/copia-type domain-containing protein</fullName>
    </recommendedName>
</protein>
<dbReference type="Proteomes" id="UP000245464">
    <property type="component" value="Unassembled WGS sequence"/>
</dbReference>
<evidence type="ECO:0008006" key="3">
    <source>
        <dbReference type="Google" id="ProtNLM"/>
    </source>
</evidence>
<dbReference type="GeneID" id="90958294"/>